<feature type="transmembrane region" description="Helical" evidence="9">
    <location>
        <begin position="227"/>
        <end position="249"/>
    </location>
</feature>
<dbReference type="PANTHER" id="PTHR30588">
    <property type="entry name" value="BRANCHED-CHAIN AMINO ACID TRANSPORT SYSTEM 2 CARRIER PROTEIN"/>
    <property type="match status" value="1"/>
</dbReference>
<proteinExistence type="inferred from homology"/>
<dbReference type="Pfam" id="PF05525">
    <property type="entry name" value="Branch_AA_trans"/>
    <property type="match status" value="1"/>
</dbReference>
<evidence type="ECO:0000256" key="9">
    <source>
        <dbReference type="RuleBase" id="RU362122"/>
    </source>
</evidence>
<keyword evidence="8 9" id="KW-0472">Membrane</keyword>
<comment type="subcellular location">
    <subcellularLocation>
        <location evidence="1 9">Cell membrane</location>
        <topology evidence="1 9">Multi-pass membrane protein</topology>
    </subcellularLocation>
</comment>
<evidence type="ECO:0000256" key="7">
    <source>
        <dbReference type="ARBA" id="ARBA00022989"/>
    </source>
</evidence>
<dbReference type="RefSeq" id="WP_335961815.1">
    <property type="nucleotide sequence ID" value="NZ_JAXBLX010000021.1"/>
</dbReference>
<evidence type="ECO:0000256" key="3">
    <source>
        <dbReference type="ARBA" id="ARBA00022448"/>
    </source>
</evidence>
<accession>A0ABV6KDH6</accession>
<dbReference type="InterPro" id="IPR004685">
    <property type="entry name" value="Brnchd-chn_aa_trnsp_Livcs"/>
</dbReference>
<sequence length="449" mass="48529">MSSRDSFSNVIAVGFMLFALFFGAGNLIFPAMLGQLAGENIFSANAGFIVTGVGLPILGILALAFSGKSDLQSLAGRVHPVYGVIFTVALYLAIGPLFAIPRTNTVSFEMGIRPFLGTNDSFLPLLLFTIVFFGITLYFSLQSSKLVNIVGKILTPLLLLFIGILIIIAFINPIGQVQAPTEYYMTDSFFKGFQEGYLTMDALAAFVFGIIIINIMKERGAITKKQLMASTLKVALIAGILLTIIYSSLTYMGATSVNELGHLENGGAILASVSNYYFGSFGKVLLAFIVIAACLTTSIGLITSCASYFTKLVPTVSYKRCAIIFTIFSAVISNVGLSTLITISIPVLSMLYPLAICLMVLTFLHPLFKGKKEVYQLSMLFTFIVSIFEGLNAAGMQIEAIQNLLTAILPWYSVGLGWIVPAIIGGIIGFFVRSLRKESLDYSIAEEKQ</sequence>
<dbReference type="NCBIfam" id="TIGR00796">
    <property type="entry name" value="livcs"/>
    <property type="match status" value="1"/>
</dbReference>
<comment type="function">
    <text evidence="9">Component of the transport system for branched-chain amino acids.</text>
</comment>
<name>A0ABV6KDH6_9BACI</name>
<evidence type="ECO:0000256" key="2">
    <source>
        <dbReference type="ARBA" id="ARBA00008540"/>
    </source>
</evidence>
<dbReference type="EMBL" id="JBHLUX010000033">
    <property type="protein sequence ID" value="MFC0471360.1"/>
    <property type="molecule type" value="Genomic_DNA"/>
</dbReference>
<evidence type="ECO:0000256" key="6">
    <source>
        <dbReference type="ARBA" id="ARBA00022970"/>
    </source>
</evidence>
<keyword evidence="4" id="KW-1003">Cell membrane</keyword>
<evidence type="ECO:0000256" key="5">
    <source>
        <dbReference type="ARBA" id="ARBA00022692"/>
    </source>
</evidence>
<comment type="caution">
    <text evidence="10">The sequence shown here is derived from an EMBL/GenBank/DDBJ whole genome shotgun (WGS) entry which is preliminary data.</text>
</comment>
<keyword evidence="6 9" id="KW-0029">Amino-acid transport</keyword>
<evidence type="ECO:0000313" key="10">
    <source>
        <dbReference type="EMBL" id="MFC0471360.1"/>
    </source>
</evidence>
<feature type="transmembrane region" description="Helical" evidence="9">
    <location>
        <begin position="410"/>
        <end position="432"/>
    </location>
</feature>
<feature type="transmembrane region" description="Helical" evidence="9">
    <location>
        <begin position="321"/>
        <end position="345"/>
    </location>
</feature>
<keyword evidence="5 9" id="KW-0812">Transmembrane</keyword>
<feature type="transmembrane region" description="Helical" evidence="9">
    <location>
        <begin position="196"/>
        <end position="215"/>
    </location>
</feature>
<feature type="transmembrane region" description="Helical" evidence="9">
    <location>
        <begin position="78"/>
        <end position="101"/>
    </location>
</feature>
<keyword evidence="7 9" id="KW-1133">Transmembrane helix</keyword>
<keyword evidence="3 9" id="KW-0813">Transport</keyword>
<dbReference type="PANTHER" id="PTHR30588:SF0">
    <property type="entry name" value="BRANCHED-CHAIN AMINO ACID PERMEASE BRNQ"/>
    <property type="match status" value="1"/>
</dbReference>
<feature type="transmembrane region" description="Helical" evidence="9">
    <location>
        <begin position="351"/>
        <end position="368"/>
    </location>
</feature>
<evidence type="ECO:0000256" key="8">
    <source>
        <dbReference type="ARBA" id="ARBA00023136"/>
    </source>
</evidence>
<evidence type="ECO:0000256" key="1">
    <source>
        <dbReference type="ARBA" id="ARBA00004651"/>
    </source>
</evidence>
<feature type="transmembrane region" description="Helical" evidence="9">
    <location>
        <begin position="7"/>
        <end position="29"/>
    </location>
</feature>
<feature type="transmembrane region" description="Helical" evidence="9">
    <location>
        <begin position="284"/>
        <end position="309"/>
    </location>
</feature>
<protein>
    <recommendedName>
        <fullName evidence="9">Branched-chain amino acid transport system carrier protein</fullName>
    </recommendedName>
</protein>
<dbReference type="Proteomes" id="UP001589838">
    <property type="component" value="Unassembled WGS sequence"/>
</dbReference>
<feature type="transmembrane region" description="Helical" evidence="9">
    <location>
        <begin position="41"/>
        <end position="66"/>
    </location>
</feature>
<reference evidence="10 11" key="1">
    <citation type="submission" date="2024-09" db="EMBL/GenBank/DDBJ databases">
        <authorList>
            <person name="Sun Q."/>
            <person name="Mori K."/>
        </authorList>
    </citation>
    <scope>NUCLEOTIDE SEQUENCE [LARGE SCALE GENOMIC DNA]</scope>
    <source>
        <strain evidence="10 11">NCAIM B.02610</strain>
    </source>
</reference>
<organism evidence="10 11">
    <name type="scientific">Halalkalibacter kiskunsagensis</name>
    <dbReference type="NCBI Taxonomy" id="1548599"/>
    <lineage>
        <taxon>Bacteria</taxon>
        <taxon>Bacillati</taxon>
        <taxon>Bacillota</taxon>
        <taxon>Bacilli</taxon>
        <taxon>Bacillales</taxon>
        <taxon>Bacillaceae</taxon>
        <taxon>Halalkalibacter</taxon>
    </lineage>
</organism>
<feature type="transmembrane region" description="Helical" evidence="9">
    <location>
        <begin position="121"/>
        <end position="141"/>
    </location>
</feature>
<comment type="similarity">
    <text evidence="2 9">Belongs to the branched chain amino acid transporter family.</text>
</comment>
<feature type="transmembrane region" description="Helical" evidence="9">
    <location>
        <begin position="380"/>
        <end position="398"/>
    </location>
</feature>
<gene>
    <name evidence="10" type="primary">brnQ</name>
    <name evidence="10" type="ORF">ACFFHM_12895</name>
</gene>
<feature type="transmembrane region" description="Helical" evidence="9">
    <location>
        <begin position="153"/>
        <end position="176"/>
    </location>
</feature>
<evidence type="ECO:0000313" key="11">
    <source>
        <dbReference type="Proteomes" id="UP001589838"/>
    </source>
</evidence>
<keyword evidence="11" id="KW-1185">Reference proteome</keyword>
<evidence type="ECO:0000256" key="4">
    <source>
        <dbReference type="ARBA" id="ARBA00022475"/>
    </source>
</evidence>